<organism evidence="2 3">
    <name type="scientific">Orbilia oligospora</name>
    <name type="common">Nematode-trapping fungus</name>
    <name type="synonym">Arthrobotrys oligospora</name>
    <dbReference type="NCBI Taxonomy" id="2813651"/>
    <lineage>
        <taxon>Eukaryota</taxon>
        <taxon>Fungi</taxon>
        <taxon>Dikarya</taxon>
        <taxon>Ascomycota</taxon>
        <taxon>Pezizomycotina</taxon>
        <taxon>Orbiliomycetes</taxon>
        <taxon>Orbiliales</taxon>
        <taxon>Orbiliaceae</taxon>
        <taxon>Orbilia</taxon>
    </lineage>
</organism>
<name>A0A8H2DQI9_ORBOL</name>
<evidence type="ECO:0000313" key="3">
    <source>
        <dbReference type="Proteomes" id="UP000297595"/>
    </source>
</evidence>
<proteinExistence type="predicted"/>
<evidence type="ECO:0000313" key="2">
    <source>
        <dbReference type="EMBL" id="TGJ62796.1"/>
    </source>
</evidence>
<accession>A0A8H2DQI9</accession>
<feature type="region of interest" description="Disordered" evidence="1">
    <location>
        <begin position="114"/>
        <end position="139"/>
    </location>
</feature>
<dbReference type="AlphaFoldDB" id="A0A8H2DQI9"/>
<sequence>MVSFGCGVQLGRSPSTTHRWSLFYERERKGKKNFKIPKSSAAAVLERLNAEQKPNETNEREHATIMSQLLTNLLRFLQTMAKKNTANGQPRGRLISPNEDGRSFPYLHSRKYNQHNNSIMNNPGKKERHNGEEVCNLVG</sequence>
<comment type="caution">
    <text evidence="2">The sequence shown here is derived from an EMBL/GenBank/DDBJ whole genome shotgun (WGS) entry which is preliminary data.</text>
</comment>
<dbReference type="EMBL" id="SOZJ01000009">
    <property type="protein sequence ID" value="TGJ62796.1"/>
    <property type="molecule type" value="Genomic_DNA"/>
</dbReference>
<protein>
    <submittedName>
        <fullName evidence="2">Uncharacterized protein</fullName>
    </submittedName>
</protein>
<reference evidence="2 3" key="1">
    <citation type="submission" date="2019-03" db="EMBL/GenBank/DDBJ databases">
        <title>Nematode-trapping fungi genome.</title>
        <authorList>
            <person name="Vidal-Diez De Ulzurrun G."/>
        </authorList>
    </citation>
    <scope>NUCLEOTIDE SEQUENCE [LARGE SCALE GENOMIC DNA]</scope>
    <source>
        <strain evidence="2 3">TWF154</strain>
    </source>
</reference>
<dbReference type="Proteomes" id="UP000297595">
    <property type="component" value="Unassembled WGS sequence"/>
</dbReference>
<gene>
    <name evidence="2" type="ORF">EYR41_011977</name>
</gene>
<evidence type="ECO:0000256" key="1">
    <source>
        <dbReference type="SAM" id="MobiDB-lite"/>
    </source>
</evidence>